<name>A0A6P1TAC6_9GAMM</name>
<dbReference type="AlphaFoldDB" id="A0A6P1TAC6"/>
<proteinExistence type="predicted"/>
<keyword evidence="3" id="KW-1185">Reference proteome</keyword>
<evidence type="ECO:0000313" key="2">
    <source>
        <dbReference type="EMBL" id="QHQ38586.1"/>
    </source>
</evidence>
<protein>
    <submittedName>
        <fullName evidence="1">Uncharacterized protein</fullName>
    </submittedName>
</protein>
<sequence>MNNYAIEADYYFYGIKLGILDPELAISWAYKIIEKEDNPSGEIIEVALSKPRGPNGIMSALREVEGERDSQRSGSMLLSELLRRLDNGASPTSISTNALSVVRESKFPEETVLQFNVVDDDVLLAEQGIYSDLEQTYKALRDLLRKPQL</sequence>
<evidence type="ECO:0000313" key="3">
    <source>
        <dbReference type="Proteomes" id="UP000464675"/>
    </source>
</evidence>
<gene>
    <name evidence="2" type="ORF">GTQ55_06030</name>
    <name evidence="1" type="ORF">HNQ53_003551</name>
</gene>
<reference evidence="1 4" key="2">
    <citation type="submission" date="2020-08" db="EMBL/GenBank/DDBJ databases">
        <title>Genomic Encyclopedia of Type Strains, Phase IV (KMG-IV): sequencing the most valuable type-strain genomes for metagenomic binning, comparative biology and taxonomic classification.</title>
        <authorList>
            <person name="Goeker M."/>
        </authorList>
    </citation>
    <scope>NUCLEOTIDE SEQUENCE [LARGE SCALE GENOMIC DNA]</scope>
    <source>
        <strain evidence="1 4">DSM 11525</strain>
    </source>
</reference>
<evidence type="ECO:0000313" key="1">
    <source>
        <dbReference type="EMBL" id="MBB5213299.1"/>
    </source>
</evidence>
<dbReference type="Proteomes" id="UP000563601">
    <property type="component" value="Unassembled WGS sequence"/>
</dbReference>
<evidence type="ECO:0000313" key="4">
    <source>
        <dbReference type="Proteomes" id="UP000563601"/>
    </source>
</evidence>
<accession>A0A6P1TAC6</accession>
<reference evidence="2 3" key="1">
    <citation type="submission" date="2020-01" db="EMBL/GenBank/DDBJ databases">
        <title>The possibility of degradation of plastic by Microbulbifer hydrolyticus IRE-31.</title>
        <authorList>
            <person name="Liu L."/>
        </authorList>
    </citation>
    <scope>NUCLEOTIDE SEQUENCE [LARGE SCALE GENOMIC DNA]</scope>
    <source>
        <strain evidence="2 3">IRE-31</strain>
    </source>
</reference>
<dbReference type="RefSeq" id="WP_161857918.1">
    <property type="nucleotide sequence ID" value="NZ_CP047491.1"/>
</dbReference>
<dbReference type="Proteomes" id="UP000464675">
    <property type="component" value="Chromosome"/>
</dbReference>
<organism evidence="1 4">
    <name type="scientific">Microbulbifer hydrolyticus</name>
    <dbReference type="NCBI Taxonomy" id="48074"/>
    <lineage>
        <taxon>Bacteria</taxon>
        <taxon>Pseudomonadati</taxon>
        <taxon>Pseudomonadota</taxon>
        <taxon>Gammaproteobacteria</taxon>
        <taxon>Cellvibrionales</taxon>
        <taxon>Microbulbiferaceae</taxon>
        <taxon>Microbulbifer</taxon>
    </lineage>
</organism>
<dbReference type="OrthoDB" id="7063231at2"/>
<dbReference type="EMBL" id="CP047491">
    <property type="protein sequence ID" value="QHQ38586.1"/>
    <property type="molecule type" value="Genomic_DNA"/>
</dbReference>
<dbReference type="EMBL" id="JACHHR010000009">
    <property type="protein sequence ID" value="MBB5213299.1"/>
    <property type="molecule type" value="Genomic_DNA"/>
</dbReference>